<organism evidence="1 2">
    <name type="scientific">Hibiscus sabdariffa</name>
    <name type="common">roselle</name>
    <dbReference type="NCBI Taxonomy" id="183260"/>
    <lineage>
        <taxon>Eukaryota</taxon>
        <taxon>Viridiplantae</taxon>
        <taxon>Streptophyta</taxon>
        <taxon>Embryophyta</taxon>
        <taxon>Tracheophyta</taxon>
        <taxon>Spermatophyta</taxon>
        <taxon>Magnoliopsida</taxon>
        <taxon>eudicotyledons</taxon>
        <taxon>Gunneridae</taxon>
        <taxon>Pentapetalae</taxon>
        <taxon>rosids</taxon>
        <taxon>malvids</taxon>
        <taxon>Malvales</taxon>
        <taxon>Malvaceae</taxon>
        <taxon>Malvoideae</taxon>
        <taxon>Hibiscus</taxon>
    </lineage>
</organism>
<accession>A0ABR2QKN3</accession>
<dbReference type="EMBL" id="JBBPBN010000036">
    <property type="protein sequence ID" value="KAK9001246.1"/>
    <property type="molecule type" value="Genomic_DNA"/>
</dbReference>
<evidence type="ECO:0000313" key="1">
    <source>
        <dbReference type="EMBL" id="KAK9001246.1"/>
    </source>
</evidence>
<comment type="caution">
    <text evidence="1">The sequence shown here is derived from an EMBL/GenBank/DDBJ whole genome shotgun (WGS) entry which is preliminary data.</text>
</comment>
<name>A0ABR2QKN3_9ROSI</name>
<sequence length="91" mass="10063">MGLMVDPDNDFHESVLMRSVGLKDESSRALALQKGQQTVAGTWGSRSLHWMAPTVKNREAVVGVLARNSHGLVIDSCPGHKQWRPVLSRKE</sequence>
<gene>
    <name evidence="1" type="ORF">V6N11_083034</name>
</gene>
<reference evidence="1 2" key="1">
    <citation type="journal article" date="2024" name="G3 (Bethesda)">
        <title>Genome assembly of Hibiscus sabdariffa L. provides insights into metabolisms of medicinal natural products.</title>
        <authorList>
            <person name="Kim T."/>
        </authorList>
    </citation>
    <scope>NUCLEOTIDE SEQUENCE [LARGE SCALE GENOMIC DNA]</scope>
    <source>
        <strain evidence="1">TK-2024</strain>
        <tissue evidence="1">Old leaves</tissue>
    </source>
</reference>
<keyword evidence="2" id="KW-1185">Reference proteome</keyword>
<proteinExistence type="predicted"/>
<protein>
    <submittedName>
        <fullName evidence="1">Uncharacterized protein</fullName>
    </submittedName>
</protein>
<dbReference type="Proteomes" id="UP001396334">
    <property type="component" value="Unassembled WGS sequence"/>
</dbReference>
<evidence type="ECO:0000313" key="2">
    <source>
        <dbReference type="Proteomes" id="UP001396334"/>
    </source>
</evidence>